<sequence length="1348" mass="154702">MSRNETYGSKQVTNKDMKSLIKIEKKYLDGKGRADFQIQVHIIEARGLKGRGRNAMSDPLTQVLIDGQKQHTKVFKNTASCTFDHLFFFNFKWKPEEFQKKKIAIKVLDSNTVRRNVLIGQYELDSSFVYGETDHEIWHRWLLLTDTDSNDGGQGFLKVSVIVLGPGDQSKTHESYGIDDEEVDENNQDLQSLILRPPEIESQGYHLKVYCYKAEHLPKMDRFGKADPFVSVRFGGNIEVRSKVKKKTFSPVWNEELRIPVFTPTLSNMIELQLYDWEKKTKSNDLISSAYFRFTDIQLEEMPPRWINFYGPPKTKTRTMFKKGITDETVYKGRALIAIATDQAENPRLGTGTTSPARDPVNEIYQVRFDIFEACELKTKALETVYIEVLIGNYKISSKKAKCKKGVATWYQQIPEKEIALPKDLTQCPFVFVNIYLKNKVLGKARIGYLKIPFADCLGFDKKPTWGGILPDKKSSTFKDGVIPGFLLSKLEIGKRQEAQRYPRSKLIKPRQTKYELRAHIFQGKQLPPADKNGLSDPYCRVRIGRYNAKTQIIQETLNPNWFETVVIPVELPDPINLAPNISVMCYDWDKVSSDDLLGRFDVNTTSLSSTFPSAPVWYDLYMDDPEITYGKILASFQLIPYHERKNFPIPSLIPDYKTCVIELSAVGLRDLLPYQMRKIQKPFIEMGISSPPEKEEETEETSDLNGKKKRKKKKTKKKKKRKKSESNKITLSTKPSKLPTGSNPNHLESFQFVTKIPINHLFASDLNIRVYDKGRMGNPLVGTGAISLAPFIPWADVPLKMENLPKKIDQIPGAEAEGDFFSGDEDDENNKDGDDSDDEIDIIPQNIEEVNQREFARVIFETKKSKLGFVGLRTIPEVREMFLEELADKSDEDGGYGYKDPKSGRNKSKYELEHELEALPFHEYSLTRGKIRGLSTFEKMFKDKSRNPNTTRTVGQFKGNIKIYDVETIKEAPQELDLKKLFTPQRLIVRAYILRGLHFVPKDSNGTSDPYIIISNGSGKANKINDRKNYHKKSLCPNFFKCYELPCTLPGDSVLKIQVWDWDRVSSDDLIGETVIDLENRWFCEDWKNMKPKPVEYRTLWAPTSSNPQGKVEMWLEILTEEQAARTPQTPLEPPKPDQFEIRAIVWNTKDVVFKDKNMSDIFVTCQMNDGKKQSSDIHWRSKDGKGAFNWRYKFPIELPARVARLKLQLWDKDILNPNDSIGEANINLTGLCRRAYKNKSAQTIKKQFISLLHPNFDDDQGQIEISLEILTQAEAESKPAGFGRKDPNSNPFLDKPVRPYDSFAPWRLDKYAVIGFNKHKGKLLCAALCCIIILIMFIVIYLKTIF</sequence>
<evidence type="ECO:0000313" key="9">
    <source>
        <dbReference type="EMBL" id="KAJ6242137.1"/>
    </source>
</evidence>
<dbReference type="InterPro" id="IPR035892">
    <property type="entry name" value="C2_domain_sf"/>
</dbReference>
<dbReference type="PROSITE" id="PS50004">
    <property type="entry name" value="C2"/>
    <property type="match status" value="5"/>
</dbReference>
<gene>
    <name evidence="9" type="ORF">M0813_22910</name>
</gene>
<keyword evidence="5 7" id="KW-0472">Membrane</keyword>
<evidence type="ECO:0000256" key="4">
    <source>
        <dbReference type="ARBA" id="ARBA00022989"/>
    </source>
</evidence>
<comment type="subcellular location">
    <subcellularLocation>
        <location evidence="1">Membrane</location>
        <topology evidence="1">Single-pass membrane protein</topology>
    </subcellularLocation>
</comment>
<dbReference type="SUPFAM" id="SSF49562">
    <property type="entry name" value="C2 domain (Calcium/lipid-binding domain, CaLB)"/>
    <property type="match status" value="5"/>
</dbReference>
<feature type="region of interest" description="Disordered" evidence="6">
    <location>
        <begin position="689"/>
        <end position="744"/>
    </location>
</feature>
<protein>
    <submittedName>
        <fullName evidence="9">C2 calcium-dependent membrane targeting</fullName>
    </submittedName>
</protein>
<dbReference type="InterPro" id="IPR032362">
    <property type="entry name" value="Ferlin_C"/>
</dbReference>
<dbReference type="CDD" id="cd04037">
    <property type="entry name" value="C2E_Ferlin"/>
    <property type="match status" value="1"/>
</dbReference>
<evidence type="ECO:0000256" key="2">
    <source>
        <dbReference type="ARBA" id="ARBA00022692"/>
    </source>
</evidence>
<evidence type="ECO:0000313" key="10">
    <source>
        <dbReference type="Proteomes" id="UP001150062"/>
    </source>
</evidence>
<proteinExistence type="predicted"/>
<evidence type="ECO:0000256" key="1">
    <source>
        <dbReference type="ARBA" id="ARBA00004167"/>
    </source>
</evidence>
<evidence type="ECO:0000256" key="7">
    <source>
        <dbReference type="SAM" id="Phobius"/>
    </source>
</evidence>
<reference evidence="9" key="1">
    <citation type="submission" date="2022-08" db="EMBL/GenBank/DDBJ databases">
        <title>Novel sulfate-reducing endosymbionts in the free-living metamonad Anaeramoeba.</title>
        <authorList>
            <person name="Jerlstrom-Hultqvist J."/>
            <person name="Cepicka I."/>
            <person name="Gallot-Lavallee L."/>
            <person name="Salas-Leiva D."/>
            <person name="Curtis B.A."/>
            <person name="Zahonova K."/>
            <person name="Pipaliya S."/>
            <person name="Dacks J."/>
            <person name="Roger A.J."/>
        </authorList>
    </citation>
    <scope>NUCLEOTIDE SEQUENCE</scope>
    <source>
        <strain evidence="9">Schooner1</strain>
    </source>
</reference>
<feature type="domain" description="C2" evidence="8">
    <location>
        <begin position="17"/>
        <end position="139"/>
    </location>
</feature>
<dbReference type="Proteomes" id="UP001150062">
    <property type="component" value="Unassembled WGS sequence"/>
</dbReference>
<evidence type="ECO:0000259" key="8">
    <source>
        <dbReference type="PROSITE" id="PS50004"/>
    </source>
</evidence>
<dbReference type="Gene3D" id="2.60.40.150">
    <property type="entry name" value="C2 domain"/>
    <property type="match status" value="5"/>
</dbReference>
<feature type="domain" description="C2" evidence="8">
    <location>
        <begin position="185"/>
        <end position="307"/>
    </location>
</feature>
<dbReference type="InterPro" id="IPR000008">
    <property type="entry name" value="C2_dom"/>
</dbReference>
<accession>A0ABQ8YC06</accession>
<keyword evidence="4 7" id="KW-1133">Transmembrane helix</keyword>
<dbReference type="InterPro" id="IPR037721">
    <property type="entry name" value="Ferlin"/>
</dbReference>
<name>A0ABQ8YC06_9EUKA</name>
<evidence type="ECO:0000256" key="6">
    <source>
        <dbReference type="SAM" id="MobiDB-lite"/>
    </source>
</evidence>
<feature type="transmembrane region" description="Helical" evidence="7">
    <location>
        <begin position="1323"/>
        <end position="1344"/>
    </location>
</feature>
<feature type="domain" description="C2" evidence="8">
    <location>
        <begin position="492"/>
        <end position="619"/>
    </location>
</feature>
<dbReference type="SMART" id="SM00239">
    <property type="entry name" value="C2"/>
    <property type="match status" value="5"/>
</dbReference>
<dbReference type="InterPro" id="IPR012968">
    <property type="entry name" value="FerIin_dom"/>
</dbReference>
<comment type="caution">
    <text evidence="9">The sequence shown here is derived from an EMBL/GenBank/DDBJ whole genome shotgun (WGS) entry which is preliminary data.</text>
</comment>
<keyword evidence="10" id="KW-1185">Reference proteome</keyword>
<evidence type="ECO:0000256" key="5">
    <source>
        <dbReference type="ARBA" id="ARBA00023136"/>
    </source>
</evidence>
<feature type="compositionally biased region" description="Polar residues" evidence="6">
    <location>
        <begin position="728"/>
        <end position="744"/>
    </location>
</feature>
<dbReference type="PANTHER" id="PTHR12546:SF33">
    <property type="entry name" value="SPERM VESICLE FUSION PROTEIN FER-1"/>
    <property type="match status" value="1"/>
</dbReference>
<dbReference type="EMBL" id="JAOAOG010000182">
    <property type="protein sequence ID" value="KAJ6242137.1"/>
    <property type="molecule type" value="Genomic_DNA"/>
</dbReference>
<feature type="domain" description="C2" evidence="8">
    <location>
        <begin position="969"/>
        <end position="1103"/>
    </location>
</feature>
<dbReference type="InterPro" id="IPR037724">
    <property type="entry name" value="C2E_Ferlin"/>
</dbReference>
<keyword evidence="2 7" id="KW-0812">Transmembrane</keyword>
<feature type="region of interest" description="Disordered" evidence="6">
    <location>
        <begin position="817"/>
        <end position="840"/>
    </location>
</feature>
<dbReference type="Pfam" id="PF00168">
    <property type="entry name" value="C2"/>
    <property type="match status" value="5"/>
</dbReference>
<feature type="domain" description="C2" evidence="8">
    <location>
        <begin position="1124"/>
        <end position="1243"/>
    </location>
</feature>
<feature type="compositionally biased region" description="Basic residues" evidence="6">
    <location>
        <begin position="708"/>
        <end position="724"/>
    </location>
</feature>
<organism evidence="9 10">
    <name type="scientific">Anaeramoeba flamelloides</name>
    <dbReference type="NCBI Taxonomy" id="1746091"/>
    <lineage>
        <taxon>Eukaryota</taxon>
        <taxon>Metamonada</taxon>
        <taxon>Anaeramoebidae</taxon>
        <taxon>Anaeramoeba</taxon>
    </lineage>
</organism>
<dbReference type="SMART" id="SM01202">
    <property type="entry name" value="FerI"/>
    <property type="match status" value="1"/>
</dbReference>
<keyword evidence="3" id="KW-0677">Repeat</keyword>
<dbReference type="Pfam" id="PF16165">
    <property type="entry name" value="Ferlin_C"/>
    <property type="match status" value="1"/>
</dbReference>
<dbReference type="PANTHER" id="PTHR12546">
    <property type="entry name" value="FER-1-LIKE"/>
    <property type="match status" value="1"/>
</dbReference>
<evidence type="ECO:0000256" key="3">
    <source>
        <dbReference type="ARBA" id="ARBA00022737"/>
    </source>
</evidence>